<keyword evidence="3" id="KW-1185">Reference proteome</keyword>
<gene>
    <name evidence="2" type="ORF">Sjap_020777</name>
</gene>
<protein>
    <submittedName>
        <fullName evidence="2">Uncharacterized protein</fullName>
    </submittedName>
</protein>
<dbReference type="AlphaFoldDB" id="A0AAP0F8N7"/>
<feature type="region of interest" description="Disordered" evidence="1">
    <location>
        <begin position="1"/>
        <end position="27"/>
    </location>
</feature>
<evidence type="ECO:0000313" key="2">
    <source>
        <dbReference type="EMBL" id="KAK9103523.1"/>
    </source>
</evidence>
<dbReference type="EMBL" id="JBBNAE010000008">
    <property type="protein sequence ID" value="KAK9103523.1"/>
    <property type="molecule type" value="Genomic_DNA"/>
</dbReference>
<evidence type="ECO:0000256" key="1">
    <source>
        <dbReference type="SAM" id="MobiDB-lite"/>
    </source>
</evidence>
<sequence length="51" mass="6056">MGRPWNLRPSNVTQEPPIKPYANLKPNNETTRNFQLFLTLEHVELHELENK</sequence>
<reference evidence="2 3" key="1">
    <citation type="submission" date="2024-01" db="EMBL/GenBank/DDBJ databases">
        <title>Genome assemblies of Stephania.</title>
        <authorList>
            <person name="Yang L."/>
        </authorList>
    </citation>
    <scope>NUCLEOTIDE SEQUENCE [LARGE SCALE GENOMIC DNA]</scope>
    <source>
        <strain evidence="2">QJT</strain>
        <tissue evidence="2">Leaf</tissue>
    </source>
</reference>
<accession>A0AAP0F8N7</accession>
<proteinExistence type="predicted"/>
<organism evidence="2 3">
    <name type="scientific">Stephania japonica</name>
    <dbReference type="NCBI Taxonomy" id="461633"/>
    <lineage>
        <taxon>Eukaryota</taxon>
        <taxon>Viridiplantae</taxon>
        <taxon>Streptophyta</taxon>
        <taxon>Embryophyta</taxon>
        <taxon>Tracheophyta</taxon>
        <taxon>Spermatophyta</taxon>
        <taxon>Magnoliopsida</taxon>
        <taxon>Ranunculales</taxon>
        <taxon>Menispermaceae</taxon>
        <taxon>Menispermoideae</taxon>
        <taxon>Cissampelideae</taxon>
        <taxon>Stephania</taxon>
    </lineage>
</organism>
<evidence type="ECO:0000313" key="3">
    <source>
        <dbReference type="Proteomes" id="UP001417504"/>
    </source>
</evidence>
<name>A0AAP0F8N7_9MAGN</name>
<comment type="caution">
    <text evidence="2">The sequence shown here is derived from an EMBL/GenBank/DDBJ whole genome shotgun (WGS) entry which is preliminary data.</text>
</comment>
<dbReference type="Proteomes" id="UP001417504">
    <property type="component" value="Unassembled WGS sequence"/>
</dbReference>